<dbReference type="GO" id="GO:0003735">
    <property type="term" value="F:structural constituent of ribosome"/>
    <property type="evidence" value="ECO:0007669"/>
    <property type="project" value="InterPro"/>
</dbReference>
<dbReference type="HAMAP" id="MF_00340">
    <property type="entry name" value="Ribosomal_bL32"/>
    <property type="match status" value="1"/>
</dbReference>
<evidence type="ECO:0000256" key="2">
    <source>
        <dbReference type="ARBA" id="ARBA00022980"/>
    </source>
</evidence>
<dbReference type="InterPro" id="IPR011332">
    <property type="entry name" value="Ribosomal_zn-bd"/>
</dbReference>
<dbReference type="NCBIfam" id="TIGR01031">
    <property type="entry name" value="rpmF_bact"/>
    <property type="match status" value="1"/>
</dbReference>
<reference evidence="7 8" key="1">
    <citation type="journal article" date="2016" name="Nat. Commun.">
        <title>Thousands of microbial genomes shed light on interconnected biogeochemical processes in an aquifer system.</title>
        <authorList>
            <person name="Anantharaman K."/>
            <person name="Brown C.T."/>
            <person name="Hug L.A."/>
            <person name="Sharon I."/>
            <person name="Castelle C.J."/>
            <person name="Probst A.J."/>
            <person name="Thomas B.C."/>
            <person name="Singh A."/>
            <person name="Wilkins M.J."/>
            <person name="Karaoz U."/>
            <person name="Brodie E.L."/>
            <person name="Williams K.H."/>
            <person name="Hubbard S.S."/>
            <person name="Banfield J.F."/>
        </authorList>
    </citation>
    <scope>NUCLEOTIDE SEQUENCE [LARGE SCALE GENOMIC DNA]</scope>
</reference>
<keyword evidence="2 5" id="KW-0689">Ribosomal protein</keyword>
<evidence type="ECO:0000313" key="7">
    <source>
        <dbReference type="EMBL" id="OHA90403.1"/>
    </source>
</evidence>
<evidence type="ECO:0000256" key="3">
    <source>
        <dbReference type="ARBA" id="ARBA00023274"/>
    </source>
</evidence>
<keyword evidence="3 5" id="KW-0687">Ribonucleoprotein</keyword>
<protein>
    <recommendedName>
        <fullName evidence="4 5">Large ribosomal subunit protein bL32</fullName>
    </recommendedName>
</protein>
<comment type="similarity">
    <text evidence="1 5">Belongs to the bacterial ribosomal protein bL32 family.</text>
</comment>
<dbReference type="GO" id="GO:0006412">
    <property type="term" value="P:translation"/>
    <property type="evidence" value="ECO:0007669"/>
    <property type="project" value="UniProtKB-UniRule"/>
</dbReference>
<dbReference type="SUPFAM" id="SSF57829">
    <property type="entry name" value="Zn-binding ribosomal proteins"/>
    <property type="match status" value="1"/>
</dbReference>
<dbReference type="InterPro" id="IPR044957">
    <property type="entry name" value="Ribosomal_bL32_bact"/>
</dbReference>
<feature type="compositionally biased region" description="Basic residues" evidence="6">
    <location>
        <begin position="1"/>
        <end position="22"/>
    </location>
</feature>
<organism evidence="7 8">
    <name type="scientific">Candidatus Zambryskibacteria bacterium RIFCSPHIGHO2_01_FULL_46_25</name>
    <dbReference type="NCBI Taxonomy" id="1802738"/>
    <lineage>
        <taxon>Bacteria</taxon>
        <taxon>Candidatus Zambryskiibacteriota</taxon>
    </lineage>
</organism>
<evidence type="ECO:0000313" key="8">
    <source>
        <dbReference type="Proteomes" id="UP000178107"/>
    </source>
</evidence>
<dbReference type="PANTHER" id="PTHR35534">
    <property type="entry name" value="50S RIBOSOMAL PROTEIN L32"/>
    <property type="match status" value="1"/>
</dbReference>
<dbReference type="EMBL" id="MHVH01000005">
    <property type="protein sequence ID" value="OHA90403.1"/>
    <property type="molecule type" value="Genomic_DNA"/>
</dbReference>
<evidence type="ECO:0000256" key="5">
    <source>
        <dbReference type="HAMAP-Rule" id="MF_00340"/>
    </source>
</evidence>
<sequence>MVVRMRHTRSQTNSRRSHHRLKNPALSKDEQGNTHLRHRMSPATGTYRGRKVVNLSAKIEKRAKKTKEAENAR</sequence>
<evidence type="ECO:0000256" key="6">
    <source>
        <dbReference type="SAM" id="MobiDB-lite"/>
    </source>
</evidence>
<evidence type="ECO:0000256" key="4">
    <source>
        <dbReference type="ARBA" id="ARBA00035178"/>
    </source>
</evidence>
<comment type="caution">
    <text evidence="7">The sequence shown here is derived from an EMBL/GenBank/DDBJ whole genome shotgun (WGS) entry which is preliminary data.</text>
</comment>
<dbReference type="AlphaFoldDB" id="A0A1G2SZF7"/>
<name>A0A1G2SZF7_9BACT</name>
<evidence type="ECO:0000256" key="1">
    <source>
        <dbReference type="ARBA" id="ARBA00008560"/>
    </source>
</evidence>
<dbReference type="PANTHER" id="PTHR35534:SF1">
    <property type="entry name" value="LARGE RIBOSOMAL SUBUNIT PROTEIN BL32"/>
    <property type="match status" value="1"/>
</dbReference>
<accession>A0A1G2SZF7</accession>
<dbReference type="Proteomes" id="UP000178107">
    <property type="component" value="Unassembled WGS sequence"/>
</dbReference>
<dbReference type="InterPro" id="IPR002677">
    <property type="entry name" value="Ribosomal_bL32"/>
</dbReference>
<dbReference type="Pfam" id="PF01783">
    <property type="entry name" value="Ribosomal_L32p"/>
    <property type="match status" value="1"/>
</dbReference>
<feature type="region of interest" description="Disordered" evidence="6">
    <location>
        <begin position="1"/>
        <end position="73"/>
    </location>
</feature>
<proteinExistence type="inferred from homology"/>
<dbReference type="GO" id="GO:0015934">
    <property type="term" value="C:large ribosomal subunit"/>
    <property type="evidence" value="ECO:0007669"/>
    <property type="project" value="InterPro"/>
</dbReference>
<gene>
    <name evidence="5" type="primary">rpmF</name>
    <name evidence="7" type="ORF">A2838_02310</name>
</gene>